<proteinExistence type="inferred from homology"/>
<feature type="domain" description="Phosducin" evidence="2">
    <location>
        <begin position="85"/>
        <end position="316"/>
    </location>
</feature>
<organism evidence="3 4">
    <name type="scientific">Bremia lactucae</name>
    <name type="common">Lettuce downy mildew</name>
    <dbReference type="NCBI Taxonomy" id="4779"/>
    <lineage>
        <taxon>Eukaryota</taxon>
        <taxon>Sar</taxon>
        <taxon>Stramenopiles</taxon>
        <taxon>Oomycota</taxon>
        <taxon>Peronosporomycetes</taxon>
        <taxon>Peronosporales</taxon>
        <taxon>Peronosporaceae</taxon>
        <taxon>Bremia</taxon>
    </lineage>
</organism>
<dbReference type="GeneID" id="94344776"/>
<dbReference type="Gene3D" id="1.10.168.10">
    <property type="entry name" value="Phosducin, domain 2"/>
    <property type="match status" value="1"/>
</dbReference>
<comment type="similarity">
    <text evidence="1">Belongs to the phosducin family.</text>
</comment>
<dbReference type="InterPro" id="IPR023196">
    <property type="entry name" value="Phosducin_N_dom_sf"/>
</dbReference>
<keyword evidence="4" id="KW-1185">Reference proteome</keyword>
<dbReference type="Gene3D" id="3.40.30.10">
    <property type="entry name" value="Glutaredoxin"/>
    <property type="match status" value="1"/>
</dbReference>
<name>A0A976IIT4_BRELC</name>
<reference evidence="3 4" key="1">
    <citation type="journal article" date="2021" name="Genome Biol.">
        <title>AFLAP: assembly-free linkage analysis pipeline using k-mers from genome sequencing data.</title>
        <authorList>
            <person name="Fletcher K."/>
            <person name="Zhang L."/>
            <person name="Gil J."/>
            <person name="Han R."/>
            <person name="Cavanaugh K."/>
            <person name="Michelmore R."/>
        </authorList>
    </citation>
    <scope>NUCLEOTIDE SEQUENCE [LARGE SCALE GENOMIC DNA]</scope>
    <source>
        <strain evidence="3 4">SF5</strain>
    </source>
</reference>
<dbReference type="InterPro" id="IPR051499">
    <property type="entry name" value="Phosducin-like_reg"/>
</dbReference>
<dbReference type="Pfam" id="PF02114">
    <property type="entry name" value="Phosducin"/>
    <property type="match status" value="1"/>
</dbReference>
<dbReference type="RefSeq" id="XP_067822086.1">
    <property type="nucleotide sequence ID" value="XM_067959105.1"/>
</dbReference>
<evidence type="ECO:0000313" key="3">
    <source>
        <dbReference type="EMBL" id="TDH72587.1"/>
    </source>
</evidence>
<dbReference type="PANTHER" id="PTHR46052:SF1">
    <property type="entry name" value="PHOSDUCIN-LIKE PROTEIN"/>
    <property type="match status" value="1"/>
</dbReference>
<dbReference type="PANTHER" id="PTHR46052">
    <property type="entry name" value="PHOSDUCIN-LIKE PROTEIN"/>
    <property type="match status" value="1"/>
</dbReference>
<dbReference type="SUPFAM" id="SSF52833">
    <property type="entry name" value="Thioredoxin-like"/>
    <property type="match status" value="1"/>
</dbReference>
<evidence type="ECO:0000259" key="2">
    <source>
        <dbReference type="Pfam" id="PF02114"/>
    </source>
</evidence>
<dbReference type="Proteomes" id="UP000294530">
    <property type="component" value="Unassembled WGS sequence"/>
</dbReference>
<dbReference type="InterPro" id="IPR036249">
    <property type="entry name" value="Thioredoxin-like_sf"/>
</dbReference>
<accession>A0A976IIT4</accession>
<evidence type="ECO:0000313" key="4">
    <source>
        <dbReference type="Proteomes" id="UP000294530"/>
    </source>
</evidence>
<dbReference type="EMBL" id="SHOA02000012">
    <property type="protein sequence ID" value="TDH72587.1"/>
    <property type="molecule type" value="Genomic_DNA"/>
</dbReference>
<sequence length="318" mass="35874">MESFFLQHSVLRDRDSDELGGSANSDSEASIALLLMPSSRLIACSSDGTDVTDQVVSVADPTGPWTQKAVDSETWGKPIRRVSKARDFVSANTGPKGVMNDFKAHKRYQKQEVSSKARENQERQGLIVRLREEAHRVAVLNRITKGATIASSPTTRDPTAFFKSDGSSTFECDDNDFLDEALYAQYTERRVKQMQEAARIRKVYGELEYVSPTRFLELTLRQDNSVCESNLFVHLYHPENYACGLLNMQLELLARKFVHVKFLAMIAKEADSSIEMADLPVLLVYRGQHQEVIVDVARRLDGQFTLQRLEALANEFLC</sequence>
<dbReference type="InterPro" id="IPR024253">
    <property type="entry name" value="Phosducin_thioredoxin-like_dom"/>
</dbReference>
<dbReference type="OrthoDB" id="70588at2759"/>
<evidence type="ECO:0000256" key="1">
    <source>
        <dbReference type="ARBA" id="ARBA00009686"/>
    </source>
</evidence>
<dbReference type="AlphaFoldDB" id="A0A976IIT4"/>
<gene>
    <name evidence="3" type="ORF">CCR75_001000</name>
</gene>
<dbReference type="KEGG" id="blac:94344776"/>
<protein>
    <recommendedName>
        <fullName evidence="2">Phosducin domain-containing protein</fullName>
    </recommendedName>
</protein>
<comment type="caution">
    <text evidence="3">The sequence shown here is derived from an EMBL/GenBank/DDBJ whole genome shotgun (WGS) entry which is preliminary data.</text>
</comment>